<dbReference type="EMBL" id="SRXV01000002">
    <property type="protein sequence ID" value="TGY93210.1"/>
    <property type="molecule type" value="Genomic_DNA"/>
</dbReference>
<dbReference type="InterPro" id="IPR013901">
    <property type="entry name" value="Anthrone_oxy"/>
</dbReference>
<keyword evidence="1" id="KW-0472">Membrane</keyword>
<evidence type="ECO:0000313" key="2">
    <source>
        <dbReference type="EMBL" id="TGY93210.1"/>
    </source>
</evidence>
<reference evidence="2 3" key="1">
    <citation type="journal article" date="2013" name="Int. J. Syst. Evol. Microbiol.">
        <title>Marinicauda pacifica gen. nov., sp. nov., a prosthecate alphaproteobacterium of the family Hyphomonadaceae isolated from deep seawater.</title>
        <authorList>
            <person name="Zhang X.Y."/>
            <person name="Li G.W."/>
            <person name="Wang C.S."/>
            <person name="Zhang Y.J."/>
            <person name="Xu X.W."/>
            <person name="Li H."/>
            <person name="Liu A."/>
            <person name="Liu C."/>
            <person name="Xie B.B."/>
            <person name="Qin Q.L."/>
            <person name="Xu Z."/>
            <person name="Chen X.L."/>
            <person name="Zhou B.C."/>
            <person name="Zhang Y.Z."/>
        </authorList>
    </citation>
    <scope>NUCLEOTIDE SEQUENCE [LARGE SCALE GENOMIC DNA]</scope>
    <source>
        <strain evidence="2 3">P-1 km-3</strain>
    </source>
</reference>
<name>A0A4S2HB79_9PROT</name>
<keyword evidence="3" id="KW-1185">Reference proteome</keyword>
<evidence type="ECO:0000256" key="1">
    <source>
        <dbReference type="SAM" id="Phobius"/>
    </source>
</evidence>
<feature type="transmembrane region" description="Helical" evidence="1">
    <location>
        <begin position="197"/>
        <end position="216"/>
    </location>
</feature>
<keyword evidence="1" id="KW-0812">Transmembrane</keyword>
<dbReference type="Pfam" id="PF08592">
    <property type="entry name" value="Anthrone_oxy"/>
    <property type="match status" value="1"/>
</dbReference>
<protein>
    <submittedName>
        <fullName evidence="2">DUF1772 domain-containing protein</fullName>
    </submittedName>
</protein>
<gene>
    <name evidence="2" type="ORF">E5162_09130</name>
</gene>
<feature type="transmembrane region" description="Helical" evidence="1">
    <location>
        <begin position="140"/>
        <end position="159"/>
    </location>
</feature>
<accession>A0A4S2HB79</accession>
<comment type="caution">
    <text evidence="2">The sequence shown here is derived from an EMBL/GenBank/DDBJ whole genome shotgun (WGS) entry which is preliminary data.</text>
</comment>
<dbReference type="AlphaFoldDB" id="A0A4S2HB79"/>
<evidence type="ECO:0000313" key="3">
    <source>
        <dbReference type="Proteomes" id="UP000305451"/>
    </source>
</evidence>
<feature type="transmembrane region" description="Helical" evidence="1">
    <location>
        <begin position="112"/>
        <end position="134"/>
    </location>
</feature>
<sequence length="217" mass="23458">MRHFSIQTLCFTMLVLLSRDSQGSGFAPPAAPILPALDVRVAAGRAAQEGYCAMTDDWPVHFSLFLALWTAVIAGVFSAFSEFVMRALSRAAPASGVDAMQQINVSVLRTQFVAGILLIPPISIGFAIYGFGAFDGLARISSFGAALVYTTMVFLVTVFGNVPMNNRLAGLDPHARETEAYWSEYGRVWTRLNHIRTLGSLFTAGLYLVTGVALLTE</sequence>
<keyword evidence="1" id="KW-1133">Transmembrane helix</keyword>
<proteinExistence type="predicted"/>
<dbReference type="Proteomes" id="UP000305451">
    <property type="component" value="Unassembled WGS sequence"/>
</dbReference>
<organism evidence="2 3">
    <name type="scientific">Marinicauda pacifica</name>
    <dbReference type="NCBI Taxonomy" id="1133559"/>
    <lineage>
        <taxon>Bacteria</taxon>
        <taxon>Pseudomonadati</taxon>
        <taxon>Pseudomonadota</taxon>
        <taxon>Alphaproteobacteria</taxon>
        <taxon>Maricaulales</taxon>
        <taxon>Maricaulaceae</taxon>
        <taxon>Marinicauda</taxon>
    </lineage>
</organism>
<feature type="transmembrane region" description="Helical" evidence="1">
    <location>
        <begin position="60"/>
        <end position="80"/>
    </location>
</feature>